<name>A0A401QSQ5_STRNR</name>
<evidence type="ECO:0000313" key="3">
    <source>
        <dbReference type="Proteomes" id="UP000288351"/>
    </source>
</evidence>
<organism evidence="2 3">
    <name type="scientific">Streptomyces noursei</name>
    <name type="common">Streptomyces albulus</name>
    <dbReference type="NCBI Taxonomy" id="1971"/>
    <lineage>
        <taxon>Bacteria</taxon>
        <taxon>Bacillati</taxon>
        <taxon>Actinomycetota</taxon>
        <taxon>Actinomycetes</taxon>
        <taxon>Kitasatosporales</taxon>
        <taxon>Streptomycetaceae</taxon>
        <taxon>Streptomyces</taxon>
    </lineage>
</organism>
<protein>
    <submittedName>
        <fullName evidence="2">Uncharacterized protein</fullName>
    </submittedName>
</protein>
<proteinExistence type="predicted"/>
<feature type="transmembrane region" description="Helical" evidence="1">
    <location>
        <begin position="61"/>
        <end position="77"/>
    </location>
</feature>
<accession>A0A401QSQ5</accession>
<gene>
    <name evidence="2" type="ORF">SALB_01013</name>
</gene>
<keyword evidence="1" id="KW-0472">Membrane</keyword>
<reference evidence="2 3" key="1">
    <citation type="journal article" date="2019" name="Microbiol. Resour. Announc.">
        <title>Draft Genome Sequence of the Most Traditional epsilon-Poly-l-Lysine Producer, Streptomyces albulus NBRC14147.</title>
        <authorList>
            <person name="Yamanaka K."/>
            <person name="Hamano Y."/>
        </authorList>
    </citation>
    <scope>NUCLEOTIDE SEQUENCE [LARGE SCALE GENOMIC DNA]</scope>
    <source>
        <strain evidence="2 3">NBRC 14147</strain>
    </source>
</reference>
<dbReference type="Proteomes" id="UP000288351">
    <property type="component" value="Unassembled WGS sequence"/>
</dbReference>
<dbReference type="AlphaFoldDB" id="A0A401QSQ5"/>
<feature type="transmembrane region" description="Helical" evidence="1">
    <location>
        <begin position="31"/>
        <end position="49"/>
    </location>
</feature>
<evidence type="ECO:0000256" key="1">
    <source>
        <dbReference type="SAM" id="Phobius"/>
    </source>
</evidence>
<evidence type="ECO:0000313" key="2">
    <source>
        <dbReference type="EMBL" id="GCB88343.1"/>
    </source>
</evidence>
<sequence length="303" mass="33069">MSAGTEAGREQTRGLGERVWTYQGTLPRRPLTVLVPLLISFVVLCTLAGDHYDEESSFRLAFWAVLGAGAGCVALCVRHTRIRIGEYADGFELRRPGRRTLRYAWHEIASVESTRVSVSINLAHSHDVLKTVIRPYAGGRIRVRGLDYVKVREESGFWRLLSGATPDNGARFVTTATQAVAEALAQRHLEELGAGGALRWGALTFTDEGLTLAPFPGLVPWSRIALVSANPGSGVRLDVQGLAAHVGSRALSPRATKAGYRTEGDRLEVFMPARRPGSDYAALRILLAHGPALRGERHEGRER</sequence>
<dbReference type="RefSeq" id="WP_236664383.1">
    <property type="nucleotide sequence ID" value="NZ_BHXC01000006.1"/>
</dbReference>
<comment type="caution">
    <text evidence="2">The sequence shown here is derived from an EMBL/GenBank/DDBJ whole genome shotgun (WGS) entry which is preliminary data.</text>
</comment>
<keyword evidence="1" id="KW-0812">Transmembrane</keyword>
<keyword evidence="1" id="KW-1133">Transmembrane helix</keyword>
<dbReference type="EMBL" id="BHXC01000006">
    <property type="protein sequence ID" value="GCB88343.1"/>
    <property type="molecule type" value="Genomic_DNA"/>
</dbReference>